<evidence type="ECO:0000313" key="12">
    <source>
        <dbReference type="EMBL" id="MBA1156349.1"/>
    </source>
</evidence>
<dbReference type="Gene3D" id="3.40.50.2300">
    <property type="match status" value="1"/>
</dbReference>
<evidence type="ECO:0000256" key="4">
    <source>
        <dbReference type="ARBA" id="ARBA00023012"/>
    </source>
</evidence>
<feature type="domain" description="OmpR/PhoB-type" evidence="11">
    <location>
        <begin position="124"/>
        <end position="218"/>
    </location>
</feature>
<dbReference type="InterPro" id="IPR036388">
    <property type="entry name" value="WH-like_DNA-bd_sf"/>
</dbReference>
<dbReference type="InterPro" id="IPR001867">
    <property type="entry name" value="OmpR/PhoB-type_DNA-bd"/>
</dbReference>
<name>A0A838BMP3_9HYPH</name>
<dbReference type="PROSITE" id="PS51755">
    <property type="entry name" value="OMPR_PHOB"/>
    <property type="match status" value="1"/>
</dbReference>
<dbReference type="Gene3D" id="6.10.250.690">
    <property type="match status" value="1"/>
</dbReference>
<evidence type="ECO:0000256" key="6">
    <source>
        <dbReference type="ARBA" id="ARBA00023125"/>
    </source>
</evidence>
<keyword evidence="7" id="KW-0804">Transcription</keyword>
<accession>A0A838BMP3</accession>
<dbReference type="GO" id="GO:0005829">
    <property type="term" value="C:cytosol"/>
    <property type="evidence" value="ECO:0007669"/>
    <property type="project" value="TreeGrafter"/>
</dbReference>
<dbReference type="InterPro" id="IPR011006">
    <property type="entry name" value="CheY-like_superfamily"/>
</dbReference>
<dbReference type="GO" id="GO:0000156">
    <property type="term" value="F:phosphorelay response regulator activity"/>
    <property type="evidence" value="ECO:0007669"/>
    <property type="project" value="TreeGrafter"/>
</dbReference>
<proteinExistence type="predicted"/>
<dbReference type="Gene3D" id="1.10.10.10">
    <property type="entry name" value="Winged helix-like DNA-binding domain superfamily/Winged helix DNA-binding domain"/>
    <property type="match status" value="1"/>
</dbReference>
<feature type="DNA-binding region" description="OmpR/PhoB-type" evidence="9">
    <location>
        <begin position="124"/>
        <end position="218"/>
    </location>
</feature>
<sequence>MRVLLIEDDPLIGRSLTRAFEGSGAAVDWARTGDDALAALSTSRYAIVLLDLGLPDKAGLDVLKEMRGGKDATPVLIVTARDDIETRVAGLDLGADDFIVKPFDFDELAARMRAVIRRHAGHATSQISSSEIVLDLAAHEVTYKGATQLLPAREFALLQALLERPGTILSRQQLEDALYGWGEEVESNAVDVLIHYIRRKFGNEIIRNVRGVGWMVMR</sequence>
<keyword evidence="2" id="KW-0963">Cytoplasm</keyword>
<dbReference type="InterPro" id="IPR001789">
    <property type="entry name" value="Sig_transdc_resp-reg_receiver"/>
</dbReference>
<evidence type="ECO:0000256" key="8">
    <source>
        <dbReference type="PROSITE-ProRule" id="PRU00169"/>
    </source>
</evidence>
<reference evidence="12 13" key="1">
    <citation type="submission" date="2020-07" db="EMBL/GenBank/DDBJ databases">
        <title>Draft genome and description of Microvirga mediterraneensis Marseille-Q2068 sp. nov.</title>
        <authorList>
            <person name="Boxberger M."/>
        </authorList>
    </citation>
    <scope>NUCLEOTIDE SEQUENCE [LARGE SCALE GENOMIC DNA]</scope>
    <source>
        <strain evidence="12 13">Marseille-Q2068</strain>
    </source>
</reference>
<dbReference type="GO" id="GO:0032993">
    <property type="term" value="C:protein-DNA complex"/>
    <property type="evidence" value="ECO:0007669"/>
    <property type="project" value="TreeGrafter"/>
</dbReference>
<dbReference type="PANTHER" id="PTHR48111">
    <property type="entry name" value="REGULATOR OF RPOS"/>
    <property type="match status" value="1"/>
</dbReference>
<evidence type="ECO:0000259" key="10">
    <source>
        <dbReference type="PROSITE" id="PS50110"/>
    </source>
</evidence>
<keyword evidence="13" id="KW-1185">Reference proteome</keyword>
<dbReference type="Pfam" id="PF00072">
    <property type="entry name" value="Response_reg"/>
    <property type="match status" value="1"/>
</dbReference>
<dbReference type="PROSITE" id="PS50110">
    <property type="entry name" value="RESPONSE_REGULATORY"/>
    <property type="match status" value="1"/>
</dbReference>
<dbReference type="GO" id="GO:0000976">
    <property type="term" value="F:transcription cis-regulatory region binding"/>
    <property type="evidence" value="ECO:0007669"/>
    <property type="project" value="TreeGrafter"/>
</dbReference>
<dbReference type="CDD" id="cd17624">
    <property type="entry name" value="REC_OmpR_PmrA-like"/>
    <property type="match status" value="1"/>
</dbReference>
<keyword evidence="4" id="KW-0902">Two-component regulatory system</keyword>
<dbReference type="EMBL" id="JACDXJ010000001">
    <property type="protein sequence ID" value="MBA1156349.1"/>
    <property type="molecule type" value="Genomic_DNA"/>
</dbReference>
<keyword evidence="6 9" id="KW-0238">DNA-binding</keyword>
<dbReference type="RefSeq" id="WP_181051928.1">
    <property type="nucleotide sequence ID" value="NZ_JACDXJ010000001.1"/>
</dbReference>
<dbReference type="SMART" id="SM00448">
    <property type="entry name" value="REC"/>
    <property type="match status" value="1"/>
</dbReference>
<evidence type="ECO:0000256" key="5">
    <source>
        <dbReference type="ARBA" id="ARBA00023015"/>
    </source>
</evidence>
<dbReference type="InterPro" id="IPR039420">
    <property type="entry name" value="WalR-like"/>
</dbReference>
<dbReference type="SMART" id="SM00862">
    <property type="entry name" value="Trans_reg_C"/>
    <property type="match status" value="1"/>
</dbReference>
<comment type="subcellular location">
    <subcellularLocation>
        <location evidence="1">Cytoplasm</location>
    </subcellularLocation>
</comment>
<dbReference type="Proteomes" id="UP000572984">
    <property type="component" value="Unassembled WGS sequence"/>
</dbReference>
<organism evidence="12 13">
    <name type="scientific">Microvirga mediterraneensis</name>
    <dbReference type="NCBI Taxonomy" id="2754695"/>
    <lineage>
        <taxon>Bacteria</taxon>
        <taxon>Pseudomonadati</taxon>
        <taxon>Pseudomonadota</taxon>
        <taxon>Alphaproteobacteria</taxon>
        <taxon>Hyphomicrobiales</taxon>
        <taxon>Methylobacteriaceae</taxon>
        <taxon>Microvirga</taxon>
    </lineage>
</organism>
<evidence type="ECO:0000256" key="7">
    <source>
        <dbReference type="ARBA" id="ARBA00023163"/>
    </source>
</evidence>
<feature type="modified residue" description="4-aspartylphosphate" evidence="8">
    <location>
        <position position="51"/>
    </location>
</feature>
<evidence type="ECO:0000259" key="11">
    <source>
        <dbReference type="PROSITE" id="PS51755"/>
    </source>
</evidence>
<feature type="domain" description="Response regulatory" evidence="10">
    <location>
        <begin position="2"/>
        <end position="116"/>
    </location>
</feature>
<protein>
    <submittedName>
        <fullName evidence="12">Response regulator transcription factor</fullName>
    </submittedName>
</protein>
<dbReference type="Pfam" id="PF00486">
    <property type="entry name" value="Trans_reg_C"/>
    <property type="match status" value="1"/>
</dbReference>
<evidence type="ECO:0000256" key="3">
    <source>
        <dbReference type="ARBA" id="ARBA00022553"/>
    </source>
</evidence>
<keyword evidence="3 8" id="KW-0597">Phosphoprotein</keyword>
<evidence type="ECO:0000256" key="9">
    <source>
        <dbReference type="PROSITE-ProRule" id="PRU01091"/>
    </source>
</evidence>
<dbReference type="PANTHER" id="PTHR48111:SF35">
    <property type="entry name" value="TRANSCRIPTIONAL REGULATORY PROTEIN QSEB"/>
    <property type="match status" value="1"/>
</dbReference>
<evidence type="ECO:0000256" key="2">
    <source>
        <dbReference type="ARBA" id="ARBA00022490"/>
    </source>
</evidence>
<gene>
    <name evidence="12" type="ORF">H0S73_09445</name>
</gene>
<dbReference type="CDD" id="cd00383">
    <property type="entry name" value="trans_reg_C"/>
    <property type="match status" value="1"/>
</dbReference>
<evidence type="ECO:0000256" key="1">
    <source>
        <dbReference type="ARBA" id="ARBA00004496"/>
    </source>
</evidence>
<dbReference type="GO" id="GO:0006355">
    <property type="term" value="P:regulation of DNA-templated transcription"/>
    <property type="evidence" value="ECO:0007669"/>
    <property type="project" value="InterPro"/>
</dbReference>
<dbReference type="AlphaFoldDB" id="A0A838BMP3"/>
<evidence type="ECO:0000313" key="13">
    <source>
        <dbReference type="Proteomes" id="UP000572984"/>
    </source>
</evidence>
<keyword evidence="5" id="KW-0805">Transcription regulation</keyword>
<comment type="caution">
    <text evidence="12">The sequence shown here is derived from an EMBL/GenBank/DDBJ whole genome shotgun (WGS) entry which is preliminary data.</text>
</comment>
<dbReference type="SUPFAM" id="SSF52172">
    <property type="entry name" value="CheY-like"/>
    <property type="match status" value="1"/>
</dbReference>